<evidence type="ECO:0000256" key="1">
    <source>
        <dbReference type="SAM" id="MobiDB-lite"/>
    </source>
</evidence>
<proteinExistence type="predicted"/>
<gene>
    <name evidence="3" type="ORF">PHET_09984</name>
</gene>
<evidence type="ECO:0000256" key="2">
    <source>
        <dbReference type="SAM" id="Phobius"/>
    </source>
</evidence>
<dbReference type="Proteomes" id="UP000748531">
    <property type="component" value="Unassembled WGS sequence"/>
</dbReference>
<organism evidence="3 4">
    <name type="scientific">Paragonimus heterotremus</name>
    <dbReference type="NCBI Taxonomy" id="100268"/>
    <lineage>
        <taxon>Eukaryota</taxon>
        <taxon>Metazoa</taxon>
        <taxon>Spiralia</taxon>
        <taxon>Lophotrochozoa</taxon>
        <taxon>Platyhelminthes</taxon>
        <taxon>Trematoda</taxon>
        <taxon>Digenea</taxon>
        <taxon>Plagiorchiida</taxon>
        <taxon>Troglotremata</taxon>
        <taxon>Troglotrematidae</taxon>
        <taxon>Paragonimus</taxon>
    </lineage>
</organism>
<keyword evidence="4" id="KW-1185">Reference proteome</keyword>
<keyword evidence="2" id="KW-1133">Transmembrane helix</keyword>
<feature type="region of interest" description="Disordered" evidence="1">
    <location>
        <begin position="268"/>
        <end position="296"/>
    </location>
</feature>
<comment type="caution">
    <text evidence="3">The sequence shown here is derived from an EMBL/GenBank/DDBJ whole genome shotgun (WGS) entry which is preliminary data.</text>
</comment>
<evidence type="ECO:0000313" key="4">
    <source>
        <dbReference type="Proteomes" id="UP000748531"/>
    </source>
</evidence>
<protein>
    <submittedName>
        <fullName evidence="3">Uncharacterized protein</fullName>
    </submittedName>
</protein>
<dbReference type="OrthoDB" id="10372651at2759"/>
<reference evidence="3" key="1">
    <citation type="submission" date="2019-05" db="EMBL/GenBank/DDBJ databases">
        <title>Annotation for the trematode Paragonimus heterotremus.</title>
        <authorList>
            <person name="Choi Y.-J."/>
        </authorList>
    </citation>
    <scope>NUCLEOTIDE SEQUENCE</scope>
    <source>
        <strain evidence="3">LC</strain>
    </source>
</reference>
<dbReference type="AlphaFoldDB" id="A0A8J4T2J3"/>
<sequence>MVQAQRCDTGQFVPLNEVIAFYESSQTPGQNATDPRLYTLAHAISVVIVATLIGAALILVPYVICLSRSSKRKRQREKLESSSIWRKLVDRKHQIDGQNLPYIWFAETQNGKMRTVSKRPSVSVPKDNNGNKLKTMTETPEWKRIKNPTNMIGTPNSNARTTGVPNVNLTRIQALHNDHRIPPEMTTHSTPSYPVHEPVGSRWDGLNPRTLDPDEVKPRSHPRYSPIEPNQTHRKLITPTYRPKNNELSMSWNKPVLPDGMTVFPDAREAVPSVVSSEPDSKEPDENGIYATSLVR</sequence>
<feature type="region of interest" description="Disordered" evidence="1">
    <location>
        <begin position="185"/>
        <end position="208"/>
    </location>
</feature>
<feature type="region of interest" description="Disordered" evidence="1">
    <location>
        <begin position="115"/>
        <end position="134"/>
    </location>
</feature>
<keyword evidence="2" id="KW-0812">Transmembrane</keyword>
<evidence type="ECO:0000313" key="3">
    <source>
        <dbReference type="EMBL" id="KAF5396988.1"/>
    </source>
</evidence>
<keyword evidence="2" id="KW-0472">Membrane</keyword>
<accession>A0A8J4T2J3</accession>
<dbReference type="EMBL" id="LUCH01006965">
    <property type="protein sequence ID" value="KAF5396988.1"/>
    <property type="molecule type" value="Genomic_DNA"/>
</dbReference>
<name>A0A8J4T2J3_9TREM</name>
<feature type="transmembrane region" description="Helical" evidence="2">
    <location>
        <begin position="40"/>
        <end position="66"/>
    </location>
</feature>